<evidence type="ECO:0000256" key="1">
    <source>
        <dbReference type="SAM" id="MobiDB-lite"/>
    </source>
</evidence>
<dbReference type="PANTHER" id="PTHR43308:SF5">
    <property type="entry name" value="S-LAYER PROTEIN _ PEPTIDOGLYCAN ENDO-BETA-N-ACETYLGLUCOSAMINIDASE"/>
    <property type="match status" value="1"/>
</dbReference>
<protein>
    <recommendedName>
        <fullName evidence="3">SLH domain-containing protein</fullName>
    </recommendedName>
</protein>
<dbReference type="NCBIfam" id="NF038133">
    <property type="entry name" value="choice_anch_L"/>
    <property type="match status" value="1"/>
</dbReference>
<proteinExistence type="predicted"/>
<accession>A0A920CHC6</accession>
<feature type="signal peptide" evidence="2">
    <location>
        <begin position="1"/>
        <end position="34"/>
    </location>
</feature>
<dbReference type="AlphaFoldDB" id="A0A920CHC6"/>
<dbReference type="Pfam" id="PF00395">
    <property type="entry name" value="SLH"/>
    <property type="match status" value="3"/>
</dbReference>
<dbReference type="InterPro" id="IPR001119">
    <property type="entry name" value="SLH_dom"/>
</dbReference>
<gene>
    <name evidence="4" type="ORF">J41TS12_25240</name>
</gene>
<comment type="caution">
    <text evidence="4">The sequence shown here is derived from an EMBL/GenBank/DDBJ whole genome shotgun (WGS) entry which is preliminary data.</text>
</comment>
<dbReference type="PANTHER" id="PTHR43308">
    <property type="entry name" value="OUTER MEMBRANE PROTEIN ALPHA-RELATED"/>
    <property type="match status" value="1"/>
</dbReference>
<feature type="compositionally biased region" description="Polar residues" evidence="1">
    <location>
        <begin position="471"/>
        <end position="483"/>
    </location>
</feature>
<feature type="domain" description="SLH" evidence="3">
    <location>
        <begin position="849"/>
        <end position="912"/>
    </location>
</feature>
<dbReference type="InterPro" id="IPR049804">
    <property type="entry name" value="Choice_anch_L"/>
</dbReference>
<evidence type="ECO:0000313" key="5">
    <source>
        <dbReference type="Proteomes" id="UP000681162"/>
    </source>
</evidence>
<dbReference type="PROSITE" id="PS51272">
    <property type="entry name" value="SLH"/>
    <property type="match status" value="3"/>
</dbReference>
<feature type="compositionally biased region" description="Low complexity" evidence="1">
    <location>
        <begin position="451"/>
        <end position="468"/>
    </location>
</feature>
<reference evidence="4 5" key="1">
    <citation type="submission" date="2021-03" db="EMBL/GenBank/DDBJ databases">
        <title>Antimicrobial resistance genes in bacteria isolated from Japanese honey, and their potential for conferring macrolide and lincosamide resistance in the American foulbrood pathogen Paenibacillus larvae.</title>
        <authorList>
            <person name="Okamoto M."/>
            <person name="Kumagai M."/>
            <person name="Kanamori H."/>
            <person name="Takamatsu D."/>
        </authorList>
    </citation>
    <scope>NUCLEOTIDE SEQUENCE [LARGE SCALE GENOMIC DNA]</scope>
    <source>
        <strain evidence="4 5">J41TS12</strain>
    </source>
</reference>
<evidence type="ECO:0000259" key="3">
    <source>
        <dbReference type="PROSITE" id="PS51272"/>
    </source>
</evidence>
<keyword evidence="2" id="KW-0732">Signal</keyword>
<sequence length="912" mass="96499">MTKRTKSKILAALLSSSVLLFSVMPIPWVPSAHAAGTFKAATSAAELVNALIAPDAGITIKGAPGYTGSLTAASTYSSLDLGSMDGVSYSLPAGILVTTGSGTPPESNTSDEYSVSNFSGRDADVEAFAGVSNSQDAFSLEFSFTVPEGYPAIQMAFMFGSEEFPEYLDSEYVDGAAVIVDGVNYAKLEGDIPLKVVSEAKLNANKNLSIEYNGISSPKTITALLDRNRTEHTIKIVIADTSDTSLDTGLFLSTLKPSKATTGGIGEETPVLSDVATVTSDTYTVSKNGTSQETITDIPAGTTKAALLDGLSKDEEHQTWNTDDLSDPIETGDILVVTAQDGVTVVTYTLSLKTPASLSNKATVTSDTYQVSTSGPSEGKISGIPAGTTKEQLLAGLTKGEEHQTWNTDGLSDPVKTGETLIVTAEDGVTVFTYTIVLNSSSDTDPGNTDPGNTDSGSSPGPGSTTAPRNPGSSNSSQDQNKGTIVLVNGERKEAGKETATVQNGVKSVEVLLNSDAIAAKIEEVLNNEKETGVTGDHIVEVLVSSEDPDRLSVILNGDIVDNMTKHQFDLSVNAGNVKYIIPAEEISATAVKHGLGMNGGNIKSYSIDLKINKADASVIERMQGQASRNGQQLLSTPTEFDIVATVTLDSGEVKEVSLNKFAQYVQRVMEIPSTIDPNKITTGIVFNKDGTFSHIPTEVFKQNILYYAKLNSMTNSAYAVIWNPLEVEAVENHWSKTAVNDMASRLVVKNPETFTPDDAITRGEFAEYITKALGLFRTDVANTRLYSDVTEAGDLADAVTIATAYGIITGYPDGTFRPNGNISREEAMTMYARAMDVIQLQEGNGTQMSAFKDADQVAGWSYASVKKTVSADIFNGRTLTALAPKGTLSFAEAATAVRNLLLAAKLINDSF</sequence>
<organism evidence="4 5">
    <name type="scientific">Paenibacillus antibioticophila</name>
    <dbReference type="NCBI Taxonomy" id="1274374"/>
    <lineage>
        <taxon>Bacteria</taxon>
        <taxon>Bacillati</taxon>
        <taxon>Bacillota</taxon>
        <taxon>Bacilli</taxon>
        <taxon>Bacillales</taxon>
        <taxon>Paenibacillaceae</taxon>
        <taxon>Paenibacillus</taxon>
    </lineage>
</organism>
<name>A0A920CHC6_9BACL</name>
<dbReference type="InterPro" id="IPR051465">
    <property type="entry name" value="Cell_Envelope_Struct_Comp"/>
</dbReference>
<evidence type="ECO:0000256" key="2">
    <source>
        <dbReference type="SAM" id="SignalP"/>
    </source>
</evidence>
<feature type="region of interest" description="Disordered" evidence="1">
    <location>
        <begin position="440"/>
        <end position="483"/>
    </location>
</feature>
<feature type="domain" description="SLH" evidence="3">
    <location>
        <begin position="783"/>
        <end position="846"/>
    </location>
</feature>
<feature type="chain" id="PRO_5037576912" description="SLH domain-containing protein" evidence="2">
    <location>
        <begin position="35"/>
        <end position="912"/>
    </location>
</feature>
<evidence type="ECO:0000313" key="4">
    <source>
        <dbReference type="EMBL" id="GIO37663.1"/>
    </source>
</evidence>
<feature type="domain" description="SLH" evidence="3">
    <location>
        <begin position="723"/>
        <end position="782"/>
    </location>
</feature>
<dbReference type="EMBL" id="BORR01000008">
    <property type="protein sequence ID" value="GIO37663.1"/>
    <property type="molecule type" value="Genomic_DNA"/>
</dbReference>
<keyword evidence="5" id="KW-1185">Reference proteome</keyword>
<dbReference type="Proteomes" id="UP000681162">
    <property type="component" value="Unassembled WGS sequence"/>
</dbReference>
<dbReference type="RefSeq" id="WP_212939911.1">
    <property type="nucleotide sequence ID" value="NZ_BORR01000008.1"/>
</dbReference>